<gene>
    <name evidence="1" type="ORF">N3K66_001600</name>
</gene>
<comment type="caution">
    <text evidence="1">The sequence shown here is derived from an EMBL/GenBank/DDBJ whole genome shotgun (WGS) entry which is preliminary data.</text>
</comment>
<dbReference type="Proteomes" id="UP001163324">
    <property type="component" value="Chromosome 1"/>
</dbReference>
<name>A0ACC0VF65_9HYPO</name>
<keyword evidence="2" id="KW-1185">Reference proteome</keyword>
<organism evidence="1 2">
    <name type="scientific">Trichothecium roseum</name>
    <dbReference type="NCBI Taxonomy" id="47278"/>
    <lineage>
        <taxon>Eukaryota</taxon>
        <taxon>Fungi</taxon>
        <taxon>Dikarya</taxon>
        <taxon>Ascomycota</taxon>
        <taxon>Pezizomycotina</taxon>
        <taxon>Sordariomycetes</taxon>
        <taxon>Hypocreomycetidae</taxon>
        <taxon>Hypocreales</taxon>
        <taxon>Hypocreales incertae sedis</taxon>
        <taxon>Trichothecium</taxon>
    </lineage>
</organism>
<sequence>MFQQAVAKISSRAKVALFIDGLDGFDGDCKVLISLLKECVSSPIKLCVASRPWNEFSDAFQHNPSLRMEELTRHDIKKYVVARFGKNPRFQRLQQREAKFAHNLIEHVVKKANGVFLWVTVVVASLSSGMADGDRIEDLESVLDHLQTELEKLYETIVGGIKTRYLEHAVQYFRLMNSSTAPPSLLLFWYADEENLMERVLHDEFETAPDMEIQGRLEDMRRRLSSRCRGLLKVHNNTPNPTCPELGGTVRYLHKTVAEFVSSPLGKLKLIQLLGAEYDPNFRLAAVSVAVVRTIERCRRLKRLDDLSLFEPCISSRLCYASMAAPESRREILQLMNTLRRSLTYSTLRKNLPGQSFDDLSREAQFLCMATQGLVLEYTMANAPRGCLIESTPPSKPKSRNKVVQSSIQSLRGIPEGPALSLLSLTPLTDHRSYDTLQYLLSNGAKLKISFNRISAVQVRQATPWEEILAKAIRAFGDGVGYDEKENVSKCLRLMIDRGAKVKDYTVKNAFRLAHGSRNYSLMSGPPLVRRWMRFGSDTIAGYLRISPDRVYNALKSMKKDSSMPFRL</sequence>
<protein>
    <submittedName>
        <fullName evidence="1">Uncharacterized protein</fullName>
    </submittedName>
</protein>
<accession>A0ACC0VF65</accession>
<reference evidence="1" key="1">
    <citation type="submission" date="2022-10" db="EMBL/GenBank/DDBJ databases">
        <title>Complete Genome of Trichothecium roseum strain YXFP-22015, a Plant Pathogen Isolated from Citrus.</title>
        <authorList>
            <person name="Wang Y."/>
            <person name="Zhu L."/>
        </authorList>
    </citation>
    <scope>NUCLEOTIDE SEQUENCE</scope>
    <source>
        <strain evidence="1">YXFP-22015</strain>
    </source>
</reference>
<dbReference type="EMBL" id="CM047940">
    <property type="protein sequence ID" value="KAI9905071.1"/>
    <property type="molecule type" value="Genomic_DNA"/>
</dbReference>
<evidence type="ECO:0000313" key="2">
    <source>
        <dbReference type="Proteomes" id="UP001163324"/>
    </source>
</evidence>
<evidence type="ECO:0000313" key="1">
    <source>
        <dbReference type="EMBL" id="KAI9905071.1"/>
    </source>
</evidence>
<proteinExistence type="predicted"/>